<feature type="chain" id="PRO_5002521784" evidence="1">
    <location>
        <begin position="23"/>
        <end position="41"/>
    </location>
</feature>
<name>A0A0F7SCI7_9BASI</name>
<sequence>MLFKNFLVAILAAALALSSVVAVRLQPDVVSRTFSSIPRKN</sequence>
<proteinExistence type="predicted"/>
<dbReference type="EMBL" id="CCFA01003436">
    <property type="protein sequence ID" value="CDW98538.1"/>
    <property type="molecule type" value="Genomic_DNA"/>
</dbReference>
<evidence type="ECO:0000256" key="1">
    <source>
        <dbReference type="SAM" id="SignalP"/>
    </source>
</evidence>
<evidence type="ECO:0000313" key="2">
    <source>
        <dbReference type="EMBL" id="CDW98538.1"/>
    </source>
</evidence>
<feature type="signal peptide" evidence="1">
    <location>
        <begin position="1"/>
        <end position="22"/>
    </location>
</feature>
<reference evidence="3" key="1">
    <citation type="submission" date="2014-06" db="EMBL/GenBank/DDBJ databases">
        <authorList>
            <person name="Berkman P.J."/>
        </authorList>
    </citation>
    <scope>NUCLEOTIDE SEQUENCE [LARGE SCALE GENOMIC DNA]</scope>
</reference>
<keyword evidence="1" id="KW-0732">Signal</keyword>
<gene>
    <name evidence="2" type="primary">SSCI57510.1</name>
</gene>
<organism evidence="2 3">
    <name type="scientific">Sporisorium scitamineum</name>
    <dbReference type="NCBI Taxonomy" id="49012"/>
    <lineage>
        <taxon>Eukaryota</taxon>
        <taxon>Fungi</taxon>
        <taxon>Dikarya</taxon>
        <taxon>Basidiomycota</taxon>
        <taxon>Ustilaginomycotina</taxon>
        <taxon>Ustilaginomycetes</taxon>
        <taxon>Ustilaginales</taxon>
        <taxon>Ustilaginaceae</taxon>
        <taxon>Sporisorium</taxon>
    </lineage>
</organism>
<evidence type="ECO:0000313" key="3">
    <source>
        <dbReference type="Proteomes" id="UP000242770"/>
    </source>
</evidence>
<dbReference type="Proteomes" id="UP000242770">
    <property type="component" value="Unassembled WGS sequence"/>
</dbReference>
<protein>
    <submittedName>
        <fullName evidence="2">Uncharacterized protein</fullName>
    </submittedName>
</protein>
<dbReference type="AlphaFoldDB" id="A0A0F7SCI7"/>
<accession>A0A0F7SCI7</accession>
<keyword evidence="3" id="KW-1185">Reference proteome</keyword>